<dbReference type="PANTHER" id="PTHR31251">
    <property type="entry name" value="SQUAMOSA PROMOTER-BINDING-LIKE PROTEIN 4"/>
    <property type="match status" value="1"/>
</dbReference>
<dbReference type="GO" id="GO:0008270">
    <property type="term" value="F:zinc ion binding"/>
    <property type="evidence" value="ECO:0007669"/>
    <property type="project" value="UniProtKB-KW"/>
</dbReference>
<dbReference type="PANTHER" id="PTHR31251:SF180">
    <property type="entry name" value="SBP-TYPE DOMAIN-CONTAINING PROTEIN"/>
    <property type="match status" value="1"/>
</dbReference>
<protein>
    <submittedName>
        <fullName evidence="13">Squamosa promoter-binding-like protein 7</fullName>
    </submittedName>
</protein>
<sequence length="373" mass="40261">MESGGGGGKSGHGGSSWGGSWELGNWTSAAVAANFPACYNAQGLEIAASASASASRSAFPDRAGVPLEGGDHAAEISQCAHRSFRSHHLTCLKLGKRHYYEEERLCGGASAAAGKREKAAAAAAAAGTPFPRCQVEGCDKSLVDAKDYHKRHKVCDVHAKAPKVIVLGAEQRFCQQCSRFHVISEFDDAKRSCRRRLAGHNERRRKSNTHDSLIRNPSSHSIEGTIMGPRFSHASNSPARALSLLSSKAASLPWVSPSDLSSRSSAALRELIEENRAALLSRQLLSNRSDLPNQGPTNHIAFPHWPQQNQVVSQFPRLADGWDHLQGAGAHVTLDLMQVPNPSFGAIPRRSRAKDGEEDCSDIWKSWEDAHVV</sequence>
<dbReference type="GO" id="GO:0005634">
    <property type="term" value="C:nucleus"/>
    <property type="evidence" value="ECO:0007669"/>
    <property type="project" value="UniProtKB-SubCell"/>
</dbReference>
<dbReference type="GeneID" id="109707308"/>
<gene>
    <name evidence="13" type="primary">LOC109707308</name>
</gene>
<evidence type="ECO:0000256" key="4">
    <source>
        <dbReference type="ARBA" id="ARBA00022833"/>
    </source>
</evidence>
<reference evidence="13" key="2">
    <citation type="submission" date="2025-08" db="UniProtKB">
        <authorList>
            <consortium name="RefSeq"/>
        </authorList>
    </citation>
    <scope>IDENTIFICATION</scope>
    <source>
        <tissue evidence="13">Leaf</tissue>
    </source>
</reference>
<dbReference type="InterPro" id="IPR036893">
    <property type="entry name" value="SBP_sf"/>
</dbReference>
<evidence type="ECO:0000313" key="12">
    <source>
        <dbReference type="Proteomes" id="UP000515123"/>
    </source>
</evidence>
<keyword evidence="4" id="KW-0862">Zinc</keyword>
<dbReference type="FunFam" id="4.10.1100.10:FF:000001">
    <property type="entry name" value="Squamosa promoter-binding-like protein 14"/>
    <property type="match status" value="1"/>
</dbReference>
<reference evidence="12" key="1">
    <citation type="journal article" date="2015" name="Nat. Genet.">
        <title>The pineapple genome and the evolution of CAM photosynthesis.</title>
        <authorList>
            <person name="Ming R."/>
            <person name="VanBuren R."/>
            <person name="Wai C.M."/>
            <person name="Tang H."/>
            <person name="Schatz M.C."/>
            <person name="Bowers J.E."/>
            <person name="Lyons E."/>
            <person name="Wang M.L."/>
            <person name="Chen J."/>
            <person name="Biggers E."/>
            <person name="Zhang J."/>
            <person name="Huang L."/>
            <person name="Zhang L."/>
            <person name="Miao W."/>
            <person name="Zhang J."/>
            <person name="Ye Z."/>
            <person name="Miao C."/>
            <person name="Lin Z."/>
            <person name="Wang H."/>
            <person name="Zhou H."/>
            <person name="Yim W.C."/>
            <person name="Priest H.D."/>
            <person name="Zheng C."/>
            <person name="Woodhouse M."/>
            <person name="Edger P.P."/>
            <person name="Guyot R."/>
            <person name="Guo H.B."/>
            <person name="Guo H."/>
            <person name="Zheng G."/>
            <person name="Singh R."/>
            <person name="Sharma A."/>
            <person name="Min X."/>
            <person name="Zheng Y."/>
            <person name="Lee H."/>
            <person name="Gurtowski J."/>
            <person name="Sedlazeck F.J."/>
            <person name="Harkess A."/>
            <person name="McKain M.R."/>
            <person name="Liao Z."/>
            <person name="Fang J."/>
            <person name="Liu J."/>
            <person name="Zhang X."/>
            <person name="Zhang Q."/>
            <person name="Hu W."/>
            <person name="Qin Y."/>
            <person name="Wang K."/>
            <person name="Chen L.Y."/>
            <person name="Shirley N."/>
            <person name="Lin Y.R."/>
            <person name="Liu L.Y."/>
            <person name="Hernandez A.G."/>
            <person name="Wright C.L."/>
            <person name="Bulone V."/>
            <person name="Tuskan G.A."/>
            <person name="Heath K."/>
            <person name="Zee F."/>
            <person name="Moore P.H."/>
            <person name="Sunkar R."/>
            <person name="Leebens-Mack J.H."/>
            <person name="Mockler T."/>
            <person name="Bennetzen J.L."/>
            <person name="Freeling M."/>
            <person name="Sankoff D."/>
            <person name="Paterson A.H."/>
            <person name="Zhu X."/>
            <person name="Yang X."/>
            <person name="Smith J.A."/>
            <person name="Cushman J.C."/>
            <person name="Paull R.E."/>
            <person name="Yu Q."/>
        </authorList>
    </citation>
    <scope>NUCLEOTIDE SEQUENCE [LARGE SCALE GENOMIC DNA]</scope>
    <source>
        <strain evidence="12">cv. F153</strain>
    </source>
</reference>
<evidence type="ECO:0000256" key="3">
    <source>
        <dbReference type="ARBA" id="ARBA00022771"/>
    </source>
</evidence>
<dbReference type="OrthoDB" id="514967at2759"/>
<organism evidence="12 13">
    <name type="scientific">Ananas comosus</name>
    <name type="common">Pineapple</name>
    <name type="synonym">Ananas ananas</name>
    <dbReference type="NCBI Taxonomy" id="4615"/>
    <lineage>
        <taxon>Eukaryota</taxon>
        <taxon>Viridiplantae</taxon>
        <taxon>Streptophyta</taxon>
        <taxon>Embryophyta</taxon>
        <taxon>Tracheophyta</taxon>
        <taxon>Spermatophyta</taxon>
        <taxon>Magnoliopsida</taxon>
        <taxon>Liliopsida</taxon>
        <taxon>Poales</taxon>
        <taxon>Bromeliaceae</taxon>
        <taxon>Bromelioideae</taxon>
        <taxon>Ananas</taxon>
    </lineage>
</organism>
<feature type="domain" description="SBP-type" evidence="11">
    <location>
        <begin position="130"/>
        <end position="207"/>
    </location>
</feature>
<keyword evidence="5" id="KW-0805">Transcription regulation</keyword>
<evidence type="ECO:0000256" key="7">
    <source>
        <dbReference type="ARBA" id="ARBA00023163"/>
    </source>
</evidence>
<name>A0A6P5EKI5_ANACO</name>
<dbReference type="Proteomes" id="UP000515123">
    <property type="component" value="Linkage group 3"/>
</dbReference>
<evidence type="ECO:0000259" key="11">
    <source>
        <dbReference type="PROSITE" id="PS51141"/>
    </source>
</evidence>
<feature type="region of interest" description="Disordered" evidence="10">
    <location>
        <begin position="198"/>
        <end position="232"/>
    </location>
</feature>
<proteinExistence type="predicted"/>
<dbReference type="PROSITE" id="PS51141">
    <property type="entry name" value="ZF_SBP"/>
    <property type="match status" value="1"/>
</dbReference>
<evidence type="ECO:0000256" key="9">
    <source>
        <dbReference type="PROSITE-ProRule" id="PRU00470"/>
    </source>
</evidence>
<keyword evidence="7" id="KW-0804">Transcription</keyword>
<evidence type="ECO:0000256" key="5">
    <source>
        <dbReference type="ARBA" id="ARBA00023015"/>
    </source>
</evidence>
<keyword evidence="6" id="KW-0238">DNA-binding</keyword>
<dbReference type="SUPFAM" id="SSF103612">
    <property type="entry name" value="SBT domain"/>
    <property type="match status" value="1"/>
</dbReference>
<comment type="subcellular location">
    <subcellularLocation>
        <location evidence="1">Nucleus</location>
    </subcellularLocation>
</comment>
<evidence type="ECO:0000256" key="2">
    <source>
        <dbReference type="ARBA" id="ARBA00022723"/>
    </source>
</evidence>
<dbReference type="InterPro" id="IPR004333">
    <property type="entry name" value="SBP_dom"/>
</dbReference>
<dbReference type="RefSeq" id="XP_020084066.1">
    <property type="nucleotide sequence ID" value="XM_020228477.1"/>
</dbReference>
<keyword evidence="8" id="KW-0539">Nucleus</keyword>
<dbReference type="AlphaFoldDB" id="A0A6P5EKI5"/>
<evidence type="ECO:0000256" key="8">
    <source>
        <dbReference type="ARBA" id="ARBA00023242"/>
    </source>
</evidence>
<keyword evidence="12" id="KW-1185">Reference proteome</keyword>
<feature type="compositionally biased region" description="Basic residues" evidence="10">
    <location>
        <begin position="198"/>
        <end position="207"/>
    </location>
</feature>
<keyword evidence="3 9" id="KW-0863">Zinc-finger</keyword>
<dbReference type="Pfam" id="PF03110">
    <property type="entry name" value="SBP"/>
    <property type="match status" value="1"/>
</dbReference>
<evidence type="ECO:0000256" key="6">
    <source>
        <dbReference type="ARBA" id="ARBA00023125"/>
    </source>
</evidence>
<accession>A0A6P5EKI5</accession>
<dbReference type="GO" id="GO:0003677">
    <property type="term" value="F:DNA binding"/>
    <property type="evidence" value="ECO:0007669"/>
    <property type="project" value="UniProtKB-KW"/>
</dbReference>
<evidence type="ECO:0000256" key="1">
    <source>
        <dbReference type="ARBA" id="ARBA00004123"/>
    </source>
</evidence>
<dbReference type="InterPro" id="IPR044817">
    <property type="entry name" value="SBP-like"/>
</dbReference>
<evidence type="ECO:0000256" key="10">
    <source>
        <dbReference type="SAM" id="MobiDB-lite"/>
    </source>
</evidence>
<evidence type="ECO:0000313" key="13">
    <source>
        <dbReference type="RefSeq" id="XP_020084066.1"/>
    </source>
</evidence>
<dbReference type="Gene3D" id="4.10.1100.10">
    <property type="entry name" value="Transcription factor, SBP-box domain"/>
    <property type="match status" value="1"/>
</dbReference>
<keyword evidence="2" id="KW-0479">Metal-binding</keyword>